<feature type="transmembrane region" description="Helical" evidence="6">
    <location>
        <begin position="71"/>
        <end position="98"/>
    </location>
</feature>
<dbReference type="Gene3D" id="1.20.1080.10">
    <property type="entry name" value="Glycerol uptake facilitator protein"/>
    <property type="match status" value="1"/>
</dbReference>
<dbReference type="PROSITE" id="PS01006">
    <property type="entry name" value="FORMATE_NITRITE_TP_2"/>
    <property type="match status" value="1"/>
</dbReference>
<feature type="transmembrane region" description="Helical" evidence="6">
    <location>
        <begin position="32"/>
        <end position="51"/>
    </location>
</feature>
<keyword evidence="2 6" id="KW-0812">Transmembrane</keyword>
<sequence>MFGVDAYSPQEIAERVEDVGVTKARLPVLSTFTLAVLAGGFIGLGALYFTLVTSDATLGFALSRTLGGLCFSLGLILVVVAGAELFTGNNLLVMAWAAGRITGWELLRNWALVLLGNATGAVGLAVLVVLAGQASLNDGEVGRHAVRLAALKVTLPFWTAFFRGVLCNVLVCLAVWLAMAGRSVTDKLLAVLFPISAFVAAGFEHSVANLYLIPLGMLLDTREGGLPALGFTGLLRNLIPVTLGNIVGGAGMVALVYTLVYRRGAHRPLPGSSRPP</sequence>
<dbReference type="InterPro" id="IPR024002">
    <property type="entry name" value="For/NO2_transpt_CS"/>
</dbReference>
<dbReference type="InterPro" id="IPR023271">
    <property type="entry name" value="Aquaporin-like"/>
</dbReference>
<evidence type="ECO:0000256" key="5">
    <source>
        <dbReference type="ARBA" id="ARBA00049660"/>
    </source>
</evidence>
<protein>
    <submittedName>
        <fullName evidence="7">Formate transporter FocA</fullName>
    </submittedName>
</protein>
<evidence type="ECO:0000256" key="1">
    <source>
        <dbReference type="ARBA" id="ARBA00004141"/>
    </source>
</evidence>
<dbReference type="PANTHER" id="PTHR30520">
    <property type="entry name" value="FORMATE TRANSPORTER-RELATED"/>
    <property type="match status" value="1"/>
</dbReference>
<proteinExistence type="inferred from homology"/>
<evidence type="ECO:0000256" key="2">
    <source>
        <dbReference type="ARBA" id="ARBA00022692"/>
    </source>
</evidence>
<evidence type="ECO:0000256" key="3">
    <source>
        <dbReference type="ARBA" id="ARBA00022989"/>
    </source>
</evidence>
<evidence type="ECO:0000313" key="8">
    <source>
        <dbReference type="Proteomes" id="UP001342631"/>
    </source>
</evidence>
<evidence type="ECO:0000313" key="7">
    <source>
        <dbReference type="EMBL" id="GMU06417.1"/>
    </source>
</evidence>
<name>A0ABQ6QQW6_9BACT</name>
<organism evidence="7 8">
    <name type="scientific">Corallococcus caeni</name>
    <dbReference type="NCBI Taxonomy" id="3082388"/>
    <lineage>
        <taxon>Bacteria</taxon>
        <taxon>Pseudomonadati</taxon>
        <taxon>Myxococcota</taxon>
        <taxon>Myxococcia</taxon>
        <taxon>Myxococcales</taxon>
        <taxon>Cystobacterineae</taxon>
        <taxon>Myxococcaceae</taxon>
        <taxon>Corallococcus</taxon>
    </lineage>
</organism>
<comment type="caution">
    <text evidence="7">The sequence shown here is derived from an EMBL/GenBank/DDBJ whole genome shotgun (WGS) entry which is preliminary data.</text>
</comment>
<keyword evidence="3 6" id="KW-1133">Transmembrane helix</keyword>
<gene>
    <name evidence="7" type="primary">focA</name>
    <name evidence="7" type="ORF">ASNO1_26700</name>
</gene>
<feature type="transmembrane region" description="Helical" evidence="6">
    <location>
        <begin position="155"/>
        <end position="179"/>
    </location>
</feature>
<dbReference type="Pfam" id="PF01226">
    <property type="entry name" value="Form_Nir_trans"/>
    <property type="match status" value="1"/>
</dbReference>
<evidence type="ECO:0000256" key="4">
    <source>
        <dbReference type="ARBA" id="ARBA00023136"/>
    </source>
</evidence>
<feature type="transmembrane region" description="Helical" evidence="6">
    <location>
        <begin position="191"/>
        <end position="218"/>
    </location>
</feature>
<evidence type="ECO:0000256" key="6">
    <source>
        <dbReference type="SAM" id="Phobius"/>
    </source>
</evidence>
<keyword evidence="8" id="KW-1185">Reference proteome</keyword>
<comment type="subcellular location">
    <subcellularLocation>
        <location evidence="1">Membrane</location>
        <topology evidence="1">Multi-pass membrane protein</topology>
    </subcellularLocation>
</comment>
<feature type="transmembrane region" description="Helical" evidence="6">
    <location>
        <begin position="238"/>
        <end position="260"/>
    </location>
</feature>
<dbReference type="Proteomes" id="UP001342631">
    <property type="component" value="Unassembled WGS sequence"/>
</dbReference>
<dbReference type="EMBL" id="BTTX01000002">
    <property type="protein sequence ID" value="GMU06417.1"/>
    <property type="molecule type" value="Genomic_DNA"/>
</dbReference>
<comment type="similarity">
    <text evidence="5">Belongs to the FNT transporter (TC 1.A.16) family.</text>
</comment>
<reference evidence="7 8" key="1">
    <citation type="journal article" date="2024" name="Arch. Microbiol.">
        <title>Corallococcus caeni sp. nov., a novel myxobacterium isolated from activated sludge.</title>
        <authorList>
            <person name="Tomita S."/>
            <person name="Nakai R."/>
            <person name="Kuroda K."/>
            <person name="Kurashita H."/>
            <person name="Hatamoto M."/>
            <person name="Yamaguchi T."/>
            <person name="Narihiro T."/>
        </authorList>
    </citation>
    <scope>NUCLEOTIDE SEQUENCE [LARGE SCALE GENOMIC DNA]</scope>
    <source>
        <strain evidence="7 8">NO1</strain>
    </source>
</reference>
<accession>A0ABQ6QQW6</accession>
<dbReference type="PANTHER" id="PTHR30520:SF6">
    <property type="entry name" value="FORMATE_NITRATE FAMILY TRANSPORTER (EUROFUNG)"/>
    <property type="match status" value="1"/>
</dbReference>
<feature type="transmembrane region" description="Helical" evidence="6">
    <location>
        <begin position="110"/>
        <end position="135"/>
    </location>
</feature>
<dbReference type="InterPro" id="IPR000292">
    <property type="entry name" value="For/NO2_transpt"/>
</dbReference>
<dbReference type="PROSITE" id="PS01005">
    <property type="entry name" value="FORMATE_NITRITE_TP_1"/>
    <property type="match status" value="1"/>
</dbReference>
<keyword evidence="4 6" id="KW-0472">Membrane</keyword>